<dbReference type="PANTHER" id="PTHR47723">
    <property type="entry name" value="OS05G0353850 PROTEIN"/>
    <property type="match status" value="1"/>
</dbReference>
<dbReference type="InterPro" id="IPR053151">
    <property type="entry name" value="RNase_H-like"/>
</dbReference>
<gene>
    <name evidence="1" type="ORF">V6N11_017296</name>
</gene>
<accession>A0ABR2TYD5</accession>
<protein>
    <submittedName>
        <fullName evidence="1">Uncharacterized protein</fullName>
    </submittedName>
</protein>
<name>A0ABR2TYD5_9ROSI</name>
<comment type="caution">
    <text evidence="1">The sequence shown here is derived from an EMBL/GenBank/DDBJ whole genome shotgun (WGS) entry which is preliminary data.</text>
</comment>
<proteinExistence type="predicted"/>
<evidence type="ECO:0000313" key="2">
    <source>
        <dbReference type="Proteomes" id="UP001396334"/>
    </source>
</evidence>
<organism evidence="1 2">
    <name type="scientific">Hibiscus sabdariffa</name>
    <name type="common">roselle</name>
    <dbReference type="NCBI Taxonomy" id="183260"/>
    <lineage>
        <taxon>Eukaryota</taxon>
        <taxon>Viridiplantae</taxon>
        <taxon>Streptophyta</taxon>
        <taxon>Embryophyta</taxon>
        <taxon>Tracheophyta</taxon>
        <taxon>Spermatophyta</taxon>
        <taxon>Magnoliopsida</taxon>
        <taxon>eudicotyledons</taxon>
        <taxon>Gunneridae</taxon>
        <taxon>Pentapetalae</taxon>
        <taxon>rosids</taxon>
        <taxon>malvids</taxon>
        <taxon>Malvales</taxon>
        <taxon>Malvaceae</taxon>
        <taxon>Malvoideae</taxon>
        <taxon>Hibiscus</taxon>
    </lineage>
</organism>
<dbReference type="PANTHER" id="PTHR47723:SF19">
    <property type="entry name" value="POLYNUCLEOTIDYL TRANSFERASE, RIBONUCLEASE H-LIKE SUPERFAMILY PROTEIN"/>
    <property type="match status" value="1"/>
</dbReference>
<evidence type="ECO:0000313" key="1">
    <source>
        <dbReference type="EMBL" id="KAK9042218.1"/>
    </source>
</evidence>
<dbReference type="EMBL" id="JBBPBN010000004">
    <property type="protein sequence ID" value="KAK9042218.1"/>
    <property type="molecule type" value="Genomic_DNA"/>
</dbReference>
<dbReference type="Proteomes" id="UP001396334">
    <property type="component" value="Unassembled WGS sequence"/>
</dbReference>
<keyword evidence="2" id="KW-1185">Reference proteome</keyword>
<reference evidence="1 2" key="1">
    <citation type="journal article" date="2024" name="G3 (Bethesda)">
        <title>Genome assembly of Hibiscus sabdariffa L. provides insights into metabolisms of medicinal natural products.</title>
        <authorList>
            <person name="Kim T."/>
        </authorList>
    </citation>
    <scope>NUCLEOTIDE SEQUENCE [LARGE SCALE GENOMIC DNA]</scope>
    <source>
        <strain evidence="1">TK-2024</strain>
        <tissue evidence="1">Old leaves</tissue>
    </source>
</reference>
<sequence>MSMDVMVWIRLNLVSPTFTNDHVDRYLCFGAILWYLWLRQNVLIFNPNNLDSLTVMDHNRRFWEDMRATFDSNYSLHVVHSSAGCQMSVSRATVCWSPPQVGWCKLNVDSGWDHATSFATCRGLIREHGGRWVRGFAHSLGVCTLIEAELWVVW</sequence>